<organism evidence="2 3">
    <name type="scientific">Schinkia azotoformans MEV2011</name>
    <dbReference type="NCBI Taxonomy" id="1348973"/>
    <lineage>
        <taxon>Bacteria</taxon>
        <taxon>Bacillati</taxon>
        <taxon>Bacillota</taxon>
        <taxon>Bacilli</taxon>
        <taxon>Bacillales</taxon>
        <taxon>Bacillaceae</taxon>
        <taxon>Calidifontibacillus/Schinkia group</taxon>
        <taxon>Schinkia</taxon>
    </lineage>
</organism>
<keyword evidence="1" id="KW-0812">Transmembrane</keyword>
<keyword evidence="1" id="KW-1133">Transmembrane helix</keyword>
<name>A0A072NMT3_SCHAZ</name>
<proteinExistence type="predicted"/>
<evidence type="ECO:0000256" key="1">
    <source>
        <dbReference type="SAM" id="Phobius"/>
    </source>
</evidence>
<dbReference type="InterPro" id="IPR007436">
    <property type="entry name" value="DUF485"/>
</dbReference>
<dbReference type="Pfam" id="PF04341">
    <property type="entry name" value="DUF485"/>
    <property type="match status" value="1"/>
</dbReference>
<dbReference type="OrthoDB" id="2886991at2"/>
<keyword evidence="1" id="KW-0472">Membrane</keyword>
<dbReference type="PANTHER" id="PTHR38441">
    <property type="entry name" value="INTEGRAL MEMBRANE PROTEIN-RELATED"/>
    <property type="match status" value="1"/>
</dbReference>
<sequence length="110" mass="12757">MSSTARKETRSGNVDYERLVETPEFKALVKRKNAFMTPYVIVFLAAYFILPILTGYTSILETKAIGWITWTWIYSFAMFIMTWTFATIYLKKSSSFDSEAEEIIAKNILK</sequence>
<dbReference type="AlphaFoldDB" id="A0A072NMT3"/>
<evidence type="ECO:0000313" key="3">
    <source>
        <dbReference type="Proteomes" id="UP000027936"/>
    </source>
</evidence>
<accession>A0A072NMT3</accession>
<evidence type="ECO:0000313" key="2">
    <source>
        <dbReference type="EMBL" id="KEF38213.1"/>
    </source>
</evidence>
<gene>
    <name evidence="2" type="ORF">M670_02633</name>
</gene>
<feature type="transmembrane region" description="Helical" evidence="1">
    <location>
        <begin position="39"/>
        <end position="59"/>
    </location>
</feature>
<dbReference type="GeneID" id="89467670"/>
<reference evidence="2 3" key="1">
    <citation type="submission" date="2014-04" db="EMBL/GenBank/DDBJ databases">
        <title>Draft genome sequence of Bacillus azotoformans MEV2011, a (co-) denitrifying strain unable to grow in the presence of oxygen.</title>
        <authorList>
            <person name="Nielsen M."/>
            <person name="Schreiber L."/>
            <person name="Finster K."/>
            <person name="Schramm A."/>
        </authorList>
    </citation>
    <scope>NUCLEOTIDE SEQUENCE [LARGE SCALE GENOMIC DNA]</scope>
    <source>
        <strain evidence="2 3">MEV2011</strain>
    </source>
</reference>
<protein>
    <submittedName>
        <fullName evidence="2">Putative membrane protein</fullName>
    </submittedName>
</protein>
<dbReference type="RefSeq" id="WP_035195959.1">
    <property type="nucleotide sequence ID" value="NZ_JJRY01000009.1"/>
</dbReference>
<dbReference type="EMBL" id="JJRY01000009">
    <property type="protein sequence ID" value="KEF38213.1"/>
    <property type="molecule type" value="Genomic_DNA"/>
</dbReference>
<dbReference type="PATRIC" id="fig|1348973.3.peg.2550"/>
<dbReference type="Proteomes" id="UP000027936">
    <property type="component" value="Unassembled WGS sequence"/>
</dbReference>
<dbReference type="PANTHER" id="PTHR38441:SF1">
    <property type="entry name" value="MEMBRANE PROTEIN"/>
    <property type="match status" value="1"/>
</dbReference>
<comment type="caution">
    <text evidence="2">The sequence shown here is derived from an EMBL/GenBank/DDBJ whole genome shotgun (WGS) entry which is preliminary data.</text>
</comment>
<feature type="transmembrane region" description="Helical" evidence="1">
    <location>
        <begin position="71"/>
        <end position="90"/>
    </location>
</feature>